<name>A0A0L0GDV8_9EUKA</name>
<reference evidence="2 3" key="1">
    <citation type="submission" date="2011-02" db="EMBL/GenBank/DDBJ databases">
        <title>The Genome Sequence of Sphaeroforma arctica JP610.</title>
        <authorList>
            <consortium name="The Broad Institute Genome Sequencing Platform"/>
            <person name="Russ C."/>
            <person name="Cuomo C."/>
            <person name="Young S.K."/>
            <person name="Zeng Q."/>
            <person name="Gargeya S."/>
            <person name="Alvarado L."/>
            <person name="Berlin A."/>
            <person name="Chapman S.B."/>
            <person name="Chen Z."/>
            <person name="Freedman E."/>
            <person name="Gellesch M."/>
            <person name="Goldberg J."/>
            <person name="Griggs A."/>
            <person name="Gujja S."/>
            <person name="Heilman E."/>
            <person name="Heiman D."/>
            <person name="Howarth C."/>
            <person name="Mehta T."/>
            <person name="Neiman D."/>
            <person name="Pearson M."/>
            <person name="Roberts A."/>
            <person name="Saif S."/>
            <person name="Shea T."/>
            <person name="Shenoy N."/>
            <person name="Sisk P."/>
            <person name="Stolte C."/>
            <person name="Sykes S."/>
            <person name="White J."/>
            <person name="Yandava C."/>
            <person name="Burger G."/>
            <person name="Gray M.W."/>
            <person name="Holland P.W.H."/>
            <person name="King N."/>
            <person name="Lang F.B.F."/>
            <person name="Roger A.J."/>
            <person name="Ruiz-Trillo I."/>
            <person name="Haas B."/>
            <person name="Nusbaum C."/>
            <person name="Birren B."/>
        </authorList>
    </citation>
    <scope>NUCLEOTIDE SEQUENCE [LARGE SCALE GENOMIC DNA]</scope>
    <source>
        <strain evidence="2 3">JP610</strain>
    </source>
</reference>
<dbReference type="RefSeq" id="XP_014160971.1">
    <property type="nucleotide sequence ID" value="XM_014305496.1"/>
</dbReference>
<dbReference type="Gene3D" id="1.20.1090.10">
    <property type="entry name" value="Dehydroquinate synthase-like - alpha domain"/>
    <property type="match status" value="1"/>
</dbReference>
<dbReference type="GeneID" id="25901317"/>
<protein>
    <recommendedName>
        <fullName evidence="1">Fe-containing alcohol dehydrogenase-like C-terminal domain-containing protein</fullName>
    </recommendedName>
</protein>
<gene>
    <name evidence="2" type="ORF">SARC_00813</name>
</gene>
<feature type="domain" description="Fe-containing alcohol dehydrogenase-like C-terminal" evidence="1">
    <location>
        <begin position="6"/>
        <end position="116"/>
    </location>
</feature>
<evidence type="ECO:0000259" key="1">
    <source>
        <dbReference type="Pfam" id="PF25137"/>
    </source>
</evidence>
<dbReference type="EMBL" id="KQ241624">
    <property type="protein sequence ID" value="KNC87069.1"/>
    <property type="molecule type" value="Genomic_DNA"/>
</dbReference>
<dbReference type="STRING" id="667725.A0A0L0GDV8"/>
<proteinExistence type="predicted"/>
<dbReference type="Proteomes" id="UP000054560">
    <property type="component" value="Unassembled WGS sequence"/>
</dbReference>
<dbReference type="InterPro" id="IPR056798">
    <property type="entry name" value="ADH_Fe_C"/>
</dbReference>
<accession>A0A0L0GDV8</accession>
<keyword evidence="3" id="KW-1185">Reference proteome</keyword>
<evidence type="ECO:0000313" key="3">
    <source>
        <dbReference type="Proteomes" id="UP000054560"/>
    </source>
</evidence>
<dbReference type="Pfam" id="PF25137">
    <property type="entry name" value="ADH_Fe_C"/>
    <property type="match status" value="1"/>
</dbReference>
<organism evidence="2 3">
    <name type="scientific">Sphaeroforma arctica JP610</name>
    <dbReference type="NCBI Taxonomy" id="667725"/>
    <lineage>
        <taxon>Eukaryota</taxon>
        <taxon>Ichthyosporea</taxon>
        <taxon>Ichthyophonida</taxon>
        <taxon>Sphaeroforma</taxon>
    </lineage>
</organism>
<sequence length="117" mass="12326">MLPGSPHGAVCAVLLPIVIEVNVRELAKDAQGNALMLQKYKQAAIVCTSNPGASVEDMVVWLIDLCSKLGVAKLSAYGMKESDIPVVVDKAAASSSMKGNSLILNKECLSEILTRAL</sequence>
<dbReference type="SUPFAM" id="SSF56796">
    <property type="entry name" value="Dehydroquinate synthase-like"/>
    <property type="match status" value="1"/>
</dbReference>
<evidence type="ECO:0000313" key="2">
    <source>
        <dbReference type="EMBL" id="KNC87069.1"/>
    </source>
</evidence>
<dbReference type="AlphaFoldDB" id="A0A0L0GDV8"/>